<proteinExistence type="predicted"/>
<dbReference type="GO" id="GO:0006508">
    <property type="term" value="P:proteolysis"/>
    <property type="evidence" value="ECO:0007669"/>
    <property type="project" value="UniProtKB-KW"/>
</dbReference>
<dbReference type="InterPro" id="IPR009003">
    <property type="entry name" value="Peptidase_S1_PA"/>
</dbReference>
<dbReference type="eggNOG" id="COG5640">
    <property type="taxonomic scope" value="Bacteria"/>
</dbReference>
<dbReference type="InterPro" id="IPR001314">
    <property type="entry name" value="Peptidase_S1A"/>
</dbReference>
<evidence type="ECO:0000256" key="2">
    <source>
        <dbReference type="RuleBase" id="RU363034"/>
    </source>
</evidence>
<dbReference type="KEGG" id="bba:Bd0706"/>
<dbReference type="FunFam" id="2.40.10.10:FF:000068">
    <property type="entry name" value="transmembrane protease serine 2"/>
    <property type="match status" value="1"/>
</dbReference>
<dbReference type="PRINTS" id="PR00722">
    <property type="entry name" value="CHYMOTRYPSIN"/>
</dbReference>
<keyword evidence="2 4" id="KW-0378">Hydrolase</keyword>
<reference evidence="4 5" key="1">
    <citation type="journal article" date="2004" name="Science">
        <title>A predator unmasked: life cycle of Bdellovibrio bacteriovorus from a genomic perspective.</title>
        <authorList>
            <person name="Rendulic S."/>
            <person name="Jagtap P."/>
            <person name="Rosinus A."/>
            <person name="Eppinger M."/>
            <person name="Baar C."/>
            <person name="Lanz C."/>
            <person name="Keller H."/>
            <person name="Lambert C."/>
            <person name="Evans K.J."/>
            <person name="Goesmann A."/>
            <person name="Meyer F."/>
            <person name="Sockett R.E."/>
            <person name="Schuster S.C."/>
        </authorList>
    </citation>
    <scope>NUCLEOTIDE SEQUENCE [LARGE SCALE GENOMIC DNA]</scope>
    <source>
        <strain evidence="5">ATCC 15356 / DSM 50701 / NCIMB 9529 / HD100</strain>
    </source>
</reference>
<keyword evidence="2" id="KW-0645">Protease</keyword>
<gene>
    <name evidence="4" type="ordered locus">Bd0706</name>
</gene>
<dbReference type="CDD" id="cd00190">
    <property type="entry name" value="Tryp_SPc"/>
    <property type="match status" value="1"/>
</dbReference>
<dbReference type="Gene3D" id="2.40.10.10">
    <property type="entry name" value="Trypsin-like serine proteases"/>
    <property type="match status" value="1"/>
</dbReference>
<dbReference type="PROSITE" id="PS00134">
    <property type="entry name" value="TRYPSIN_HIS"/>
    <property type="match status" value="1"/>
</dbReference>
<evidence type="ECO:0000256" key="1">
    <source>
        <dbReference type="ARBA" id="ARBA00023157"/>
    </source>
</evidence>
<evidence type="ECO:0000313" key="4">
    <source>
        <dbReference type="EMBL" id="CAE78665.1"/>
    </source>
</evidence>
<feature type="domain" description="Peptidase S1" evidence="3">
    <location>
        <begin position="62"/>
        <end position="309"/>
    </location>
</feature>
<evidence type="ECO:0000259" key="3">
    <source>
        <dbReference type="PROSITE" id="PS50240"/>
    </source>
</evidence>
<dbReference type="AlphaFoldDB" id="Q6MPY2"/>
<dbReference type="InterPro" id="IPR033116">
    <property type="entry name" value="TRYPSIN_SER"/>
</dbReference>
<keyword evidence="5" id="KW-1185">Reference proteome</keyword>
<accession>Q6MPY2</accession>
<name>Q6MPY2_BDEBA</name>
<dbReference type="SUPFAM" id="SSF50494">
    <property type="entry name" value="Trypsin-like serine proteases"/>
    <property type="match status" value="1"/>
</dbReference>
<dbReference type="GO" id="GO:0004252">
    <property type="term" value="F:serine-type endopeptidase activity"/>
    <property type="evidence" value="ECO:0007669"/>
    <property type="project" value="InterPro"/>
</dbReference>
<dbReference type="EC" id="3.4.21.-" evidence="4"/>
<dbReference type="PANTHER" id="PTHR24256">
    <property type="entry name" value="TRYPTASE-RELATED"/>
    <property type="match status" value="1"/>
</dbReference>
<dbReference type="InterPro" id="IPR051487">
    <property type="entry name" value="Ser/Thr_Proteases_Immune/Dev"/>
</dbReference>
<dbReference type="SMART" id="SM00020">
    <property type="entry name" value="Tryp_SPc"/>
    <property type="match status" value="1"/>
</dbReference>
<dbReference type="PROSITE" id="PS00135">
    <property type="entry name" value="TRYPSIN_SER"/>
    <property type="match status" value="1"/>
</dbReference>
<dbReference type="InterPro" id="IPR018114">
    <property type="entry name" value="TRYPSIN_HIS"/>
</dbReference>
<dbReference type="PROSITE" id="PS50240">
    <property type="entry name" value="TRYPSIN_DOM"/>
    <property type="match status" value="1"/>
</dbReference>
<dbReference type="Proteomes" id="UP000008080">
    <property type="component" value="Chromosome"/>
</dbReference>
<sequence>MGKIYKSYAVPTISCEVQARLEYDKSMFRLELPFMILSVLMLVSCQPVQQPLTQTGTDSPAIIGGEIASAGEFPFMVNIWFNDPKENYISHHCGGSLIASRWVLTAAHCVLEDESETRQRIVAPGKLMLFIGGIAQSGQDGRSLKIRSIQVHPDFSWPKSDIALIELSEAVTNIKPIELNAVDLGTSTQRVLIAGWGLTDNEGLKESPRLKKLEAPLLPRSQCALDDFPKKRDYELGPETLCIDTFKHQQSSCPGDSGGPVVLQQNGHAIQVGVVSWGSACSGFRAKGSSVGGYAAVSHALPWIQKILSGSK</sequence>
<dbReference type="InterPro" id="IPR001254">
    <property type="entry name" value="Trypsin_dom"/>
</dbReference>
<evidence type="ECO:0000313" key="5">
    <source>
        <dbReference type="Proteomes" id="UP000008080"/>
    </source>
</evidence>
<keyword evidence="1" id="KW-1015">Disulfide bond</keyword>
<protein>
    <submittedName>
        <fullName evidence="4">Trypsin</fullName>
        <ecNumber evidence="4">3.4.21.-</ecNumber>
    </submittedName>
</protein>
<keyword evidence="2" id="KW-0720">Serine protease</keyword>
<dbReference type="InterPro" id="IPR043504">
    <property type="entry name" value="Peptidase_S1_PA_chymotrypsin"/>
</dbReference>
<dbReference type="HOGENOM" id="CLU_006842_7_0_7"/>
<dbReference type="EMBL" id="BX842647">
    <property type="protein sequence ID" value="CAE78665.1"/>
    <property type="molecule type" value="Genomic_DNA"/>
</dbReference>
<dbReference type="STRING" id="264462.Bd0706"/>
<organism evidence="4 5">
    <name type="scientific">Bdellovibrio bacteriovorus (strain ATCC 15356 / DSM 50701 / NCIMB 9529 / HD100)</name>
    <dbReference type="NCBI Taxonomy" id="264462"/>
    <lineage>
        <taxon>Bacteria</taxon>
        <taxon>Pseudomonadati</taxon>
        <taxon>Bdellovibrionota</taxon>
        <taxon>Bdellovibrionia</taxon>
        <taxon>Bdellovibrionales</taxon>
        <taxon>Pseudobdellovibrionaceae</taxon>
        <taxon>Bdellovibrio</taxon>
    </lineage>
</organism>
<dbReference type="Pfam" id="PF00089">
    <property type="entry name" value="Trypsin"/>
    <property type="match status" value="1"/>
</dbReference>